<dbReference type="Proteomes" id="UP000239649">
    <property type="component" value="Unassembled WGS sequence"/>
</dbReference>
<name>A0A2P6VKH9_9CHLO</name>
<dbReference type="AlphaFoldDB" id="A0A2P6VKH9"/>
<protein>
    <submittedName>
        <fullName evidence="1">TPR domain</fullName>
    </submittedName>
</protein>
<dbReference type="Pfam" id="PF03269">
    <property type="entry name" value="DUF268"/>
    <property type="match status" value="1"/>
</dbReference>
<evidence type="ECO:0000313" key="2">
    <source>
        <dbReference type="Proteomes" id="UP000239649"/>
    </source>
</evidence>
<accession>A0A2P6VKH9</accession>
<reference evidence="1 2" key="1">
    <citation type="journal article" date="2018" name="Plant J.">
        <title>Genome sequences of Chlorella sorokiniana UTEX 1602 and Micractinium conductrix SAG 241.80: implications to maltose excretion by a green alga.</title>
        <authorList>
            <person name="Arriola M.B."/>
            <person name="Velmurugan N."/>
            <person name="Zhang Y."/>
            <person name="Plunkett M.H."/>
            <person name="Hondzo H."/>
            <person name="Barney B.M."/>
        </authorList>
    </citation>
    <scope>NUCLEOTIDE SEQUENCE [LARGE SCALE GENOMIC DNA]</scope>
    <source>
        <strain evidence="1 2">SAG 241.80</strain>
    </source>
</reference>
<sequence>MRSLGVPELDAYTGPGFDAIFSYSSLEHDDLGRYTDPLNPNGDIERMQKLAGLIAPHGKLYLGLPTGRDGAVI</sequence>
<proteinExistence type="predicted"/>
<organism evidence="1 2">
    <name type="scientific">Micractinium conductrix</name>
    <dbReference type="NCBI Taxonomy" id="554055"/>
    <lineage>
        <taxon>Eukaryota</taxon>
        <taxon>Viridiplantae</taxon>
        <taxon>Chlorophyta</taxon>
        <taxon>core chlorophytes</taxon>
        <taxon>Trebouxiophyceae</taxon>
        <taxon>Chlorellales</taxon>
        <taxon>Chlorellaceae</taxon>
        <taxon>Chlorella clade</taxon>
        <taxon>Micractinium</taxon>
    </lineage>
</organism>
<keyword evidence="2" id="KW-1185">Reference proteome</keyword>
<dbReference type="InterPro" id="IPR004951">
    <property type="entry name" value="DUF268_CAE_spp"/>
</dbReference>
<gene>
    <name evidence="1" type="ORF">C2E20_2146</name>
</gene>
<evidence type="ECO:0000313" key="1">
    <source>
        <dbReference type="EMBL" id="PSC74595.1"/>
    </source>
</evidence>
<comment type="caution">
    <text evidence="1">The sequence shown here is derived from an EMBL/GenBank/DDBJ whole genome shotgun (WGS) entry which is preliminary data.</text>
</comment>
<dbReference type="EMBL" id="LHPF02000004">
    <property type="protein sequence ID" value="PSC74595.1"/>
    <property type="molecule type" value="Genomic_DNA"/>
</dbReference>
<dbReference type="OrthoDB" id="428346at2759"/>